<dbReference type="NCBIfam" id="TIGR00756">
    <property type="entry name" value="PPR"/>
    <property type="match status" value="5"/>
</dbReference>
<reference evidence="4 5" key="1">
    <citation type="journal article" date="2020" name="bioRxiv">
        <title>Sequence and annotation of 42 cannabis genomes reveals extensive copy number variation in cannabinoid synthesis and pathogen resistance genes.</title>
        <authorList>
            <person name="Mckernan K.J."/>
            <person name="Helbert Y."/>
            <person name="Kane L.T."/>
            <person name="Ebling H."/>
            <person name="Zhang L."/>
            <person name="Liu B."/>
            <person name="Eaton Z."/>
            <person name="Mclaughlin S."/>
            <person name="Kingan S."/>
            <person name="Baybayan P."/>
            <person name="Concepcion G."/>
            <person name="Jordan M."/>
            <person name="Riva A."/>
            <person name="Barbazuk W."/>
            <person name="Harkins T."/>
        </authorList>
    </citation>
    <scope>NUCLEOTIDE SEQUENCE [LARGE SCALE GENOMIC DNA]</scope>
    <source>
        <strain evidence="5">cv. Jamaican Lion 4</strain>
        <tissue evidence="4">Leaf</tissue>
    </source>
</reference>
<feature type="repeat" description="PPR" evidence="3">
    <location>
        <begin position="121"/>
        <end position="155"/>
    </location>
</feature>
<keyword evidence="2" id="KW-0677">Repeat</keyword>
<evidence type="ECO:0000313" key="5">
    <source>
        <dbReference type="Proteomes" id="UP000525078"/>
    </source>
</evidence>
<dbReference type="SUPFAM" id="SSF81901">
    <property type="entry name" value="HCP-like"/>
    <property type="match status" value="1"/>
</dbReference>
<feature type="repeat" description="PPR" evidence="3">
    <location>
        <begin position="156"/>
        <end position="190"/>
    </location>
</feature>
<dbReference type="Pfam" id="PF13041">
    <property type="entry name" value="PPR_2"/>
    <property type="match status" value="3"/>
</dbReference>
<feature type="repeat" description="PPR" evidence="3">
    <location>
        <begin position="295"/>
        <end position="329"/>
    </location>
</feature>
<evidence type="ECO:0000256" key="1">
    <source>
        <dbReference type="ARBA" id="ARBA00007626"/>
    </source>
</evidence>
<sequence>MGQMKMEEIKPTRDALSVLLRTYVESGLLIKPLNFDIAQKVYEEMAKRGDRESLSLDNYSTAIMKGDTESANVLFKELKLKGFLPTVETYGAIINGFCKEGNFMKIDHLLMEMKERGLNINVQIYNNVINARYMHGLVVKIEETLKTMIESGCEPDITTYNILITESCREGKIQKAKQQLEEAIKRGQVSTALTVREKMMDKGLQPDSAIYNVLMNGLCKEGRNGSLNDAIKLFDLAIEKGIEPGVVGYNAMIKGYCKAGLMTDALLCVINEKGRPIPDEYSYSTIMMALWMDRNFAAYNSILVCLCLHDMVRTALQLHDKMKNKSFFMDSVSFSSLLYGICKEERSHEWRNLIPCTLNERELEGAVRYLLKMDQYLPKGATSKAMKILQSLVEDSKSYDQVEDHRISVR</sequence>
<comment type="caution">
    <text evidence="4">The sequence shown here is derived from an EMBL/GenBank/DDBJ whole genome shotgun (WGS) entry which is preliminary data.</text>
</comment>
<comment type="similarity">
    <text evidence="1">Belongs to the PPR family. P subfamily.</text>
</comment>
<dbReference type="InterPro" id="IPR011990">
    <property type="entry name" value="TPR-like_helical_dom_sf"/>
</dbReference>
<evidence type="ECO:0000256" key="3">
    <source>
        <dbReference type="PROSITE-ProRule" id="PRU00708"/>
    </source>
</evidence>
<organism evidence="4 5">
    <name type="scientific">Cannabis sativa</name>
    <name type="common">Hemp</name>
    <name type="synonym">Marijuana</name>
    <dbReference type="NCBI Taxonomy" id="3483"/>
    <lineage>
        <taxon>Eukaryota</taxon>
        <taxon>Viridiplantae</taxon>
        <taxon>Streptophyta</taxon>
        <taxon>Embryophyta</taxon>
        <taxon>Tracheophyta</taxon>
        <taxon>Spermatophyta</taxon>
        <taxon>Magnoliopsida</taxon>
        <taxon>eudicotyledons</taxon>
        <taxon>Gunneridae</taxon>
        <taxon>Pentapetalae</taxon>
        <taxon>rosids</taxon>
        <taxon>fabids</taxon>
        <taxon>Rosales</taxon>
        <taxon>Cannabaceae</taxon>
        <taxon>Cannabis</taxon>
    </lineage>
</organism>
<dbReference type="PROSITE" id="PS51375">
    <property type="entry name" value="PPR"/>
    <property type="match status" value="5"/>
</dbReference>
<dbReference type="PANTHER" id="PTHR47932">
    <property type="entry name" value="ATPASE EXPRESSION PROTEIN 3"/>
    <property type="match status" value="1"/>
</dbReference>
<gene>
    <name evidence="4" type="ORF">F8388_027044</name>
</gene>
<feature type="repeat" description="PPR" evidence="3">
    <location>
        <begin position="207"/>
        <end position="244"/>
    </location>
</feature>
<accession>A0A7J6FNS9</accession>
<dbReference type="Pfam" id="PF12854">
    <property type="entry name" value="PPR_1"/>
    <property type="match status" value="1"/>
</dbReference>
<dbReference type="Gene3D" id="1.25.40.10">
    <property type="entry name" value="Tetratricopeptide repeat domain"/>
    <property type="match status" value="3"/>
</dbReference>
<feature type="repeat" description="PPR" evidence="3">
    <location>
        <begin position="86"/>
        <end position="120"/>
    </location>
</feature>
<dbReference type="Proteomes" id="UP000525078">
    <property type="component" value="Unassembled WGS sequence"/>
</dbReference>
<dbReference type="EMBL" id="JAATIP010000105">
    <property type="protein sequence ID" value="KAF4372371.1"/>
    <property type="molecule type" value="Genomic_DNA"/>
</dbReference>
<name>A0A7J6FNS9_CANSA</name>
<dbReference type="AlphaFoldDB" id="A0A7J6FNS9"/>
<protein>
    <recommendedName>
        <fullName evidence="6">Pentatricopeptide repeat-containing protein</fullName>
    </recommendedName>
</protein>
<dbReference type="InterPro" id="IPR002885">
    <property type="entry name" value="PPR_rpt"/>
</dbReference>
<dbReference type="GO" id="GO:0003729">
    <property type="term" value="F:mRNA binding"/>
    <property type="evidence" value="ECO:0007669"/>
    <property type="project" value="TreeGrafter"/>
</dbReference>
<dbReference type="PANTHER" id="PTHR47932:SF2">
    <property type="entry name" value="OS10G0484300 PROTEIN"/>
    <property type="match status" value="1"/>
</dbReference>
<evidence type="ECO:0000313" key="4">
    <source>
        <dbReference type="EMBL" id="KAF4372371.1"/>
    </source>
</evidence>
<proteinExistence type="inferred from homology"/>
<evidence type="ECO:0008006" key="6">
    <source>
        <dbReference type="Google" id="ProtNLM"/>
    </source>
</evidence>
<evidence type="ECO:0000256" key="2">
    <source>
        <dbReference type="ARBA" id="ARBA00022737"/>
    </source>
</evidence>